<proteinExistence type="predicted"/>
<name>A0ABT8BUR6_9VIBR</name>
<keyword evidence="2" id="KW-0732">Signal</keyword>
<protein>
    <submittedName>
        <fullName evidence="4">Alpha/beta hydrolase</fullName>
    </submittedName>
</protein>
<dbReference type="PANTHER" id="PTHR43798:SF31">
    <property type="entry name" value="AB HYDROLASE SUPERFAMILY PROTEIN YCLE"/>
    <property type="match status" value="1"/>
</dbReference>
<sequence>MKKSALGRVVLTFLVGVWFHLVGATEPDDPTFFTKEGVAYTKKGSPNSQYRLIFIHGSPGNKEGFSRYMNDVWLLNNAELISLDRLGYGSSPRELEANLDAQAQSLEPLLSPSKVNILVGHSLGAPIALNFALMSPQSVQGMVLVAPAFSPKLEQPKWYNKLADTWLVGLFLSQDWHMSNREMMSLSNELAKVSQKDWHRLDSMPVILIHGQSDTISDPQNSAFAMKKLSGFGKQHVQINNEGHFILWQNPSVIIDEIKRLIQSGNVNYPS</sequence>
<feature type="domain" description="AB hydrolase-1" evidence="3">
    <location>
        <begin position="52"/>
        <end position="254"/>
    </location>
</feature>
<dbReference type="PRINTS" id="PR00111">
    <property type="entry name" value="ABHYDROLASE"/>
</dbReference>
<evidence type="ECO:0000313" key="5">
    <source>
        <dbReference type="Proteomes" id="UP001238540"/>
    </source>
</evidence>
<organism evidence="4 5">
    <name type="scientific">Vibrio ostreicida</name>
    <dbReference type="NCBI Taxonomy" id="526588"/>
    <lineage>
        <taxon>Bacteria</taxon>
        <taxon>Pseudomonadati</taxon>
        <taxon>Pseudomonadota</taxon>
        <taxon>Gammaproteobacteria</taxon>
        <taxon>Vibrionales</taxon>
        <taxon>Vibrionaceae</taxon>
        <taxon>Vibrio</taxon>
    </lineage>
</organism>
<dbReference type="SUPFAM" id="SSF53474">
    <property type="entry name" value="alpha/beta-Hydrolases"/>
    <property type="match status" value="1"/>
</dbReference>
<dbReference type="InterPro" id="IPR000073">
    <property type="entry name" value="AB_hydrolase_1"/>
</dbReference>
<evidence type="ECO:0000313" key="4">
    <source>
        <dbReference type="EMBL" id="MDN3610139.1"/>
    </source>
</evidence>
<dbReference type="GO" id="GO:0016787">
    <property type="term" value="F:hydrolase activity"/>
    <property type="evidence" value="ECO:0007669"/>
    <property type="project" value="UniProtKB-KW"/>
</dbReference>
<dbReference type="Pfam" id="PF12697">
    <property type="entry name" value="Abhydrolase_6"/>
    <property type="match status" value="1"/>
</dbReference>
<dbReference type="RefSeq" id="WP_170881950.1">
    <property type="nucleotide sequence ID" value="NZ_JABEYA020000001.1"/>
</dbReference>
<gene>
    <name evidence="4" type="ORF">QWZ16_10545</name>
</gene>
<evidence type="ECO:0000259" key="3">
    <source>
        <dbReference type="Pfam" id="PF12697"/>
    </source>
</evidence>
<keyword evidence="5" id="KW-1185">Reference proteome</keyword>
<evidence type="ECO:0000256" key="2">
    <source>
        <dbReference type="SAM" id="SignalP"/>
    </source>
</evidence>
<keyword evidence="1 4" id="KW-0378">Hydrolase</keyword>
<dbReference type="InterPro" id="IPR050266">
    <property type="entry name" value="AB_hydrolase_sf"/>
</dbReference>
<dbReference type="Gene3D" id="3.40.50.1820">
    <property type="entry name" value="alpha/beta hydrolase"/>
    <property type="match status" value="1"/>
</dbReference>
<accession>A0ABT8BUR6</accession>
<dbReference type="InterPro" id="IPR029058">
    <property type="entry name" value="AB_hydrolase_fold"/>
</dbReference>
<feature type="chain" id="PRO_5046627364" evidence="2">
    <location>
        <begin position="25"/>
        <end position="271"/>
    </location>
</feature>
<feature type="signal peptide" evidence="2">
    <location>
        <begin position="1"/>
        <end position="24"/>
    </location>
</feature>
<comment type="caution">
    <text evidence="4">The sequence shown here is derived from an EMBL/GenBank/DDBJ whole genome shotgun (WGS) entry which is preliminary data.</text>
</comment>
<dbReference type="PANTHER" id="PTHR43798">
    <property type="entry name" value="MONOACYLGLYCEROL LIPASE"/>
    <property type="match status" value="1"/>
</dbReference>
<dbReference type="Proteomes" id="UP001238540">
    <property type="component" value="Unassembled WGS sequence"/>
</dbReference>
<dbReference type="EMBL" id="JAUFQC010000001">
    <property type="protein sequence ID" value="MDN3610139.1"/>
    <property type="molecule type" value="Genomic_DNA"/>
</dbReference>
<reference evidence="5" key="1">
    <citation type="journal article" date="2019" name="Int. J. Syst. Evol. Microbiol.">
        <title>The Global Catalogue of Microorganisms (GCM) 10K type strain sequencing project: providing services to taxonomists for standard genome sequencing and annotation.</title>
        <authorList>
            <consortium name="The Broad Institute Genomics Platform"/>
            <consortium name="The Broad Institute Genome Sequencing Center for Infectious Disease"/>
            <person name="Wu L."/>
            <person name="Ma J."/>
        </authorList>
    </citation>
    <scope>NUCLEOTIDE SEQUENCE [LARGE SCALE GENOMIC DNA]</scope>
    <source>
        <strain evidence="5">CECT 7398</strain>
    </source>
</reference>
<evidence type="ECO:0000256" key="1">
    <source>
        <dbReference type="ARBA" id="ARBA00022801"/>
    </source>
</evidence>